<gene>
    <name evidence="2" type="ORF">Agabi119p4_6557</name>
</gene>
<evidence type="ECO:0000313" key="2">
    <source>
        <dbReference type="EMBL" id="KAF7770583.1"/>
    </source>
</evidence>
<dbReference type="Proteomes" id="UP000629468">
    <property type="component" value="Unassembled WGS sequence"/>
</dbReference>
<name>A0A8H7CAW4_AGABI</name>
<dbReference type="AlphaFoldDB" id="A0A8H7CAW4"/>
<sequence>MSSLLHPDQRRSALCTVNGDSIVELARNTANLVKCDWGAGTKTECIVVLGSWMLLKKHLQLVHCHQSYRNKSGYVCRLSKCNCNLHFSRQALLDHVDSAHLSRIPLVCPIPDCISLNFKGEDHLVKHFGEKHGDLIGKVIEIPATDTRPIMKNNTTDVRGKKSASLPPLPRGREIQPGSALVMNVGIKQKMEFVDKDEWFSSQLEMSQSQAFTSSQGQGLVTRRLRTRAKQLEKVKKKEEEEEDEEGVASIWLDDLTSLGLANGPRIDVDVRRRRSRWVGLRGKGSVGRDNLPLATMVEQGKIFGQGSQRLMMDLSRPQPMLEPEVLSKGGEEARAPRSILFEVAARKVDERENLMGAPSTSC</sequence>
<evidence type="ECO:0000313" key="3">
    <source>
        <dbReference type="Proteomes" id="UP000629468"/>
    </source>
</evidence>
<proteinExistence type="predicted"/>
<protein>
    <recommendedName>
        <fullName evidence="4">C2H2-type domain-containing protein</fullName>
    </recommendedName>
</protein>
<dbReference type="EMBL" id="JABXXO010000009">
    <property type="protein sequence ID" value="KAF7770583.1"/>
    <property type="molecule type" value="Genomic_DNA"/>
</dbReference>
<evidence type="ECO:0008006" key="4">
    <source>
        <dbReference type="Google" id="ProtNLM"/>
    </source>
</evidence>
<organism evidence="2 3">
    <name type="scientific">Agaricus bisporus var. burnettii</name>
    <dbReference type="NCBI Taxonomy" id="192524"/>
    <lineage>
        <taxon>Eukaryota</taxon>
        <taxon>Fungi</taxon>
        <taxon>Dikarya</taxon>
        <taxon>Basidiomycota</taxon>
        <taxon>Agaricomycotina</taxon>
        <taxon>Agaricomycetes</taxon>
        <taxon>Agaricomycetidae</taxon>
        <taxon>Agaricales</taxon>
        <taxon>Agaricineae</taxon>
        <taxon>Agaricaceae</taxon>
        <taxon>Agaricus</taxon>
    </lineage>
</organism>
<accession>A0A8H7CAW4</accession>
<evidence type="ECO:0000256" key="1">
    <source>
        <dbReference type="SAM" id="MobiDB-lite"/>
    </source>
</evidence>
<feature type="region of interest" description="Disordered" evidence="1">
    <location>
        <begin position="150"/>
        <end position="172"/>
    </location>
</feature>
<comment type="caution">
    <text evidence="2">The sequence shown here is derived from an EMBL/GenBank/DDBJ whole genome shotgun (WGS) entry which is preliminary data.</text>
</comment>
<reference evidence="2 3" key="1">
    <citation type="journal article" name="Sci. Rep.">
        <title>Telomere-to-telomere assembled and centromere annotated genomes of the two main subspecies of the button mushroom Agaricus bisporus reveal especially polymorphic chromosome ends.</title>
        <authorList>
            <person name="Sonnenberg A.S.M."/>
            <person name="Sedaghat-Telgerd N."/>
            <person name="Lavrijssen B."/>
            <person name="Ohm R.A."/>
            <person name="Hendrickx P.M."/>
            <person name="Scholtmeijer K."/>
            <person name="Baars J.J.P."/>
            <person name="van Peer A."/>
        </authorList>
    </citation>
    <scope>NUCLEOTIDE SEQUENCE [LARGE SCALE GENOMIC DNA]</scope>
    <source>
        <strain evidence="2 3">H119_p4</strain>
    </source>
</reference>